<dbReference type="InterPro" id="IPR050266">
    <property type="entry name" value="AB_hydrolase_sf"/>
</dbReference>
<protein>
    <submittedName>
        <fullName evidence="3">Alpha/beta hydrolase</fullName>
    </submittedName>
</protein>
<keyword evidence="3" id="KW-0378">Hydrolase</keyword>
<dbReference type="InterPro" id="IPR029058">
    <property type="entry name" value="AB_hydrolase_fold"/>
</dbReference>
<dbReference type="InterPro" id="IPR000073">
    <property type="entry name" value="AB_hydrolase_1"/>
</dbReference>
<proteinExistence type="predicted"/>
<accession>A0A5B1LE36</accession>
<dbReference type="GO" id="GO:0016787">
    <property type="term" value="F:hydrolase activity"/>
    <property type="evidence" value="ECO:0007669"/>
    <property type="project" value="UniProtKB-KW"/>
</dbReference>
<feature type="domain" description="AB hydrolase-1" evidence="2">
    <location>
        <begin position="88"/>
        <end position="484"/>
    </location>
</feature>
<evidence type="ECO:0000259" key="2">
    <source>
        <dbReference type="Pfam" id="PF00561"/>
    </source>
</evidence>
<comment type="caution">
    <text evidence="3">The sequence shown here is derived from an EMBL/GenBank/DDBJ whole genome shotgun (WGS) entry which is preliminary data.</text>
</comment>
<name>A0A5B1LE36_9ACTN</name>
<dbReference type="Pfam" id="PF00561">
    <property type="entry name" value="Abhydrolase_1"/>
    <property type="match status" value="1"/>
</dbReference>
<dbReference type="PANTHER" id="PTHR43798:SF27">
    <property type="entry name" value="HYDROLASE ALPHA_BETA HYDROLASE FOLD FAMILY"/>
    <property type="match status" value="1"/>
</dbReference>
<sequence>MKRVVAALVVLAAAAVPTALPRSEAADVAQRLPAFHPMDCPGPIAPPDRPVDCGYVVVPENRRHPEGRTIRVAAAVVHSADPTPRPDPIVFMNGGPSVMTIQGFAMFAYFAGASFAEHRDIVLIDTRGVGISRPRLGCPELDRADPVAAYSGRFVYDRAPSITGRALDHCWDRLTAKGIDLASYDSREGAADVEAIREALGYDQWNLVALSADGTIGMNYLRRYPDSIRSAVFDAPVTANAEHGLDFFRGQVALVRHLFAECRARAMCREAYPGFERAFFRTVDRLNQHPALVTLPAFQPHPVTLLIDGTGLINDLNWSTWPGGPGSASTIPVQLKDFWAITHGRLAGVYRRYLGTGPFENPHNDDYSADGKTMSVACHDFLPFVTEDDRREFAQEVPEFAQRVLGRQFDLGLGWNNWASPEGCEHWPVGKAPRRQQWVVNSNVPTLVLSGTYDAAVAPVVVERMLPGLTNATYVEMPTSGHVILGAFTRAHWCSREITRHFLASPQDAPDTSCIGDIKPLYFGPPRGHQQRASVSCPPSRWTGSAPYSRAWACRQSGR</sequence>
<reference evidence="3 4" key="2">
    <citation type="submission" date="2019-09" db="EMBL/GenBank/DDBJ databases">
        <authorList>
            <person name="Jin C."/>
        </authorList>
    </citation>
    <scope>NUCLEOTIDE SEQUENCE [LARGE SCALE GENOMIC DNA]</scope>
    <source>
        <strain evidence="3 4">BN130099</strain>
    </source>
</reference>
<dbReference type="PANTHER" id="PTHR43798">
    <property type="entry name" value="MONOACYLGLYCEROL LIPASE"/>
    <property type="match status" value="1"/>
</dbReference>
<gene>
    <name evidence="3" type="ORF">F0U44_08640</name>
</gene>
<dbReference type="AlphaFoldDB" id="A0A5B1LE36"/>
<dbReference type="SUPFAM" id="SSF53474">
    <property type="entry name" value="alpha/beta-Hydrolases"/>
    <property type="match status" value="1"/>
</dbReference>
<organism evidence="3 4">
    <name type="scientific">Nocardioides humilatus</name>
    <dbReference type="NCBI Taxonomy" id="2607660"/>
    <lineage>
        <taxon>Bacteria</taxon>
        <taxon>Bacillati</taxon>
        <taxon>Actinomycetota</taxon>
        <taxon>Actinomycetes</taxon>
        <taxon>Propionibacteriales</taxon>
        <taxon>Nocardioidaceae</taxon>
        <taxon>Nocardioides</taxon>
    </lineage>
</organism>
<dbReference type="GO" id="GO:0016020">
    <property type="term" value="C:membrane"/>
    <property type="evidence" value="ECO:0007669"/>
    <property type="project" value="TreeGrafter"/>
</dbReference>
<dbReference type="Proteomes" id="UP000325003">
    <property type="component" value="Unassembled WGS sequence"/>
</dbReference>
<dbReference type="RefSeq" id="WP_149727903.1">
    <property type="nucleotide sequence ID" value="NZ_VUJV01000003.1"/>
</dbReference>
<dbReference type="EMBL" id="VUJV01000003">
    <property type="protein sequence ID" value="KAA1418564.1"/>
    <property type="molecule type" value="Genomic_DNA"/>
</dbReference>
<evidence type="ECO:0000313" key="3">
    <source>
        <dbReference type="EMBL" id="KAA1418564.1"/>
    </source>
</evidence>
<evidence type="ECO:0000256" key="1">
    <source>
        <dbReference type="SAM" id="SignalP"/>
    </source>
</evidence>
<feature type="chain" id="PRO_5022974307" evidence="1">
    <location>
        <begin position="26"/>
        <end position="559"/>
    </location>
</feature>
<keyword evidence="1" id="KW-0732">Signal</keyword>
<evidence type="ECO:0000313" key="4">
    <source>
        <dbReference type="Proteomes" id="UP000325003"/>
    </source>
</evidence>
<dbReference type="Gene3D" id="3.40.50.1820">
    <property type="entry name" value="alpha/beta hydrolase"/>
    <property type="match status" value="1"/>
</dbReference>
<reference evidence="3 4" key="1">
    <citation type="submission" date="2019-09" db="EMBL/GenBank/DDBJ databases">
        <title>Nocardioides panacisoli sp. nov., isolated from the soil of a ginseng field.</title>
        <authorList>
            <person name="Cho C."/>
        </authorList>
    </citation>
    <scope>NUCLEOTIDE SEQUENCE [LARGE SCALE GENOMIC DNA]</scope>
    <source>
        <strain evidence="3 4">BN130099</strain>
    </source>
</reference>
<keyword evidence="4" id="KW-1185">Reference proteome</keyword>
<feature type="signal peptide" evidence="1">
    <location>
        <begin position="1"/>
        <end position="25"/>
    </location>
</feature>